<dbReference type="Proteomes" id="UP000495940">
    <property type="component" value="Chromosome"/>
</dbReference>
<gene>
    <name evidence="1" type="ORF">CEB94_21920</name>
</gene>
<sequence length="71" mass="7608">MRTKPTMRKRLLRSVLAAALSVVAVIGVSGYSGVKGDTRADSHWPESVTSDAKSDVLADSHWPAIVADSER</sequence>
<accession>A0A6G5RGQ0</accession>
<evidence type="ECO:0000313" key="2">
    <source>
        <dbReference type="Proteomes" id="UP000495940"/>
    </source>
</evidence>
<dbReference type="EMBL" id="CP021978">
    <property type="protein sequence ID" value="QCD57200.1"/>
    <property type="molecule type" value="Genomic_DNA"/>
</dbReference>
<reference evidence="1 2" key="1">
    <citation type="submission" date="2017-06" db="EMBL/GenBank/DDBJ databases">
        <title>Complete Genome Sequence of Streptomyces hawaiiensis NRRL 15010 and insights into acyldepsipeptides biosynthesis.</title>
        <authorList>
            <person name="Mariita R.M."/>
            <person name="Sello J.K."/>
        </authorList>
    </citation>
    <scope>NUCLEOTIDE SEQUENCE [LARGE SCALE GENOMIC DNA]</scope>
    <source>
        <strain evidence="1 2">ATCC 12236</strain>
    </source>
</reference>
<keyword evidence="2" id="KW-1185">Reference proteome</keyword>
<evidence type="ECO:0000313" key="1">
    <source>
        <dbReference type="EMBL" id="QCD57200.1"/>
    </source>
</evidence>
<dbReference type="AlphaFoldDB" id="A0A6G5RGQ0"/>
<name>A0A6G5RGQ0_9ACTN</name>
<proteinExistence type="predicted"/>
<organism evidence="1 2">
    <name type="scientific">Streptomyces hawaiiensis</name>
    <dbReference type="NCBI Taxonomy" id="67305"/>
    <lineage>
        <taxon>Bacteria</taxon>
        <taxon>Bacillati</taxon>
        <taxon>Actinomycetota</taxon>
        <taxon>Actinomycetes</taxon>
        <taxon>Kitasatosporales</taxon>
        <taxon>Streptomycetaceae</taxon>
        <taxon>Streptomyces</taxon>
    </lineage>
</organism>
<protein>
    <submittedName>
        <fullName evidence="1">Uncharacterized protein</fullName>
    </submittedName>
</protein>
<dbReference type="KEGG" id="shaw:CEB94_21920"/>